<keyword evidence="2" id="KW-1133">Transmembrane helix</keyword>
<evidence type="ECO:0000313" key="4">
    <source>
        <dbReference type="EMBL" id="PSN71113.1"/>
    </source>
</evidence>
<dbReference type="OrthoDB" id="10657998at2759"/>
<feature type="signal peptide" evidence="3">
    <location>
        <begin position="1"/>
        <end position="20"/>
    </location>
</feature>
<keyword evidence="2" id="KW-0812">Transmembrane</keyword>
<keyword evidence="3" id="KW-0732">Signal</keyword>
<feature type="region of interest" description="Disordered" evidence="1">
    <location>
        <begin position="217"/>
        <end position="265"/>
    </location>
</feature>
<feature type="compositionally biased region" description="Polar residues" evidence="1">
    <location>
        <begin position="223"/>
        <end position="236"/>
    </location>
</feature>
<feature type="transmembrane region" description="Helical" evidence="2">
    <location>
        <begin position="176"/>
        <end position="198"/>
    </location>
</feature>
<feature type="chain" id="PRO_5015724935" evidence="3">
    <location>
        <begin position="21"/>
        <end position="265"/>
    </location>
</feature>
<name>A0A2T2P0E7_CORCC</name>
<accession>A0A2T2P0E7</accession>
<evidence type="ECO:0000256" key="2">
    <source>
        <dbReference type="SAM" id="Phobius"/>
    </source>
</evidence>
<organism evidence="4 5">
    <name type="scientific">Corynespora cassiicola Philippines</name>
    <dbReference type="NCBI Taxonomy" id="1448308"/>
    <lineage>
        <taxon>Eukaryota</taxon>
        <taxon>Fungi</taxon>
        <taxon>Dikarya</taxon>
        <taxon>Ascomycota</taxon>
        <taxon>Pezizomycotina</taxon>
        <taxon>Dothideomycetes</taxon>
        <taxon>Pleosporomycetidae</taxon>
        <taxon>Pleosporales</taxon>
        <taxon>Corynesporascaceae</taxon>
        <taxon>Corynespora</taxon>
    </lineage>
</organism>
<keyword evidence="2" id="KW-0472">Membrane</keyword>
<evidence type="ECO:0000256" key="1">
    <source>
        <dbReference type="SAM" id="MobiDB-lite"/>
    </source>
</evidence>
<keyword evidence="5" id="KW-1185">Reference proteome</keyword>
<feature type="compositionally biased region" description="Polar residues" evidence="1">
    <location>
        <begin position="249"/>
        <end position="258"/>
    </location>
</feature>
<dbReference type="AlphaFoldDB" id="A0A2T2P0E7"/>
<evidence type="ECO:0000313" key="5">
    <source>
        <dbReference type="Proteomes" id="UP000240883"/>
    </source>
</evidence>
<dbReference type="Proteomes" id="UP000240883">
    <property type="component" value="Unassembled WGS sequence"/>
</dbReference>
<dbReference type="EMBL" id="KZ678131">
    <property type="protein sequence ID" value="PSN71113.1"/>
    <property type="molecule type" value="Genomic_DNA"/>
</dbReference>
<reference evidence="4 5" key="1">
    <citation type="journal article" date="2018" name="Front. Microbiol.">
        <title>Genome-Wide Analysis of Corynespora cassiicola Leaf Fall Disease Putative Effectors.</title>
        <authorList>
            <person name="Lopez D."/>
            <person name="Ribeiro S."/>
            <person name="Label P."/>
            <person name="Fumanal B."/>
            <person name="Venisse J.S."/>
            <person name="Kohler A."/>
            <person name="de Oliveira R.R."/>
            <person name="Labutti K."/>
            <person name="Lipzen A."/>
            <person name="Lail K."/>
            <person name="Bauer D."/>
            <person name="Ohm R.A."/>
            <person name="Barry K.W."/>
            <person name="Spatafora J."/>
            <person name="Grigoriev I.V."/>
            <person name="Martin F.M."/>
            <person name="Pujade-Renaud V."/>
        </authorList>
    </citation>
    <scope>NUCLEOTIDE SEQUENCE [LARGE SCALE GENOMIC DNA]</scope>
    <source>
        <strain evidence="4 5">Philippines</strain>
    </source>
</reference>
<sequence>MYPVAYIAIVFLVSVHFTLSTPFGRTQIPSCQYPSLTTSTYIYFTTPTDPNFLFSIKTPWTNFYDDDLRGVLPMKGFQLSPMPSSSRDEICGWRHVESVTVTFIYHGDISYRPKYTAETPLRLMSRNVDRFVNISRHAAHSDHQRTVPLNETLARIHNLLYGYSPDKDIIILLCEILIPILLFCLAYFLVLLVFKYFIDKDEENKQNELNEMQSYSMERLGGTESNGPINDPQRQTVPKAIYDGRVQTPLPSYTSSVYSRDENGH</sequence>
<proteinExistence type="predicted"/>
<gene>
    <name evidence="4" type="ORF">BS50DRAFT_631125</name>
</gene>
<protein>
    <submittedName>
        <fullName evidence="4">Uncharacterized protein</fullName>
    </submittedName>
</protein>
<evidence type="ECO:0000256" key="3">
    <source>
        <dbReference type="SAM" id="SignalP"/>
    </source>
</evidence>